<dbReference type="Gene3D" id="3.40.50.720">
    <property type="entry name" value="NAD(P)-binding Rossmann-like Domain"/>
    <property type="match status" value="1"/>
</dbReference>
<keyword evidence="4" id="KW-1185">Reference proteome</keyword>
<proteinExistence type="inferred from homology"/>
<sequence>MNINLAGKKALVTGSSQGIGLAIAKGLAAAGATVTITGRNQERVEKAAQAVNNLNLPGRLTPLAVDLCTKEGTAKLFSALPAVDILINNLGIFEPKSFFDIDDDEWIRYFEVNVLTGIRTARQYLPGMMKDGWGRVVFISSESALQIPPEMMHYGATKTMQLGISRGLAELTAGTGVTVNSVLPGPTFSEGVSDFVVKMGGDSQLSAQAQTDDFVREHRPTSLLRRAATTDEVANLVVYLSSPQASATVGAAVSVDGGTRRAIF</sequence>
<evidence type="ECO:0000256" key="2">
    <source>
        <dbReference type="RuleBase" id="RU000363"/>
    </source>
</evidence>
<accession>A0ABP5L0G1</accession>
<dbReference type="InterPro" id="IPR002347">
    <property type="entry name" value="SDR_fam"/>
</dbReference>
<dbReference type="EMBL" id="BAAAQB010000037">
    <property type="protein sequence ID" value="GAA2139946.1"/>
    <property type="molecule type" value="Genomic_DNA"/>
</dbReference>
<dbReference type="SUPFAM" id="SSF51735">
    <property type="entry name" value="NAD(P)-binding Rossmann-fold domains"/>
    <property type="match status" value="1"/>
</dbReference>
<dbReference type="PRINTS" id="PR00080">
    <property type="entry name" value="SDRFAMILY"/>
</dbReference>
<evidence type="ECO:0000313" key="3">
    <source>
        <dbReference type="EMBL" id="GAA2139946.1"/>
    </source>
</evidence>
<protein>
    <submittedName>
        <fullName evidence="3">SDR family oxidoreductase</fullName>
    </submittedName>
</protein>
<dbReference type="Pfam" id="PF00106">
    <property type="entry name" value="adh_short"/>
    <property type="match status" value="1"/>
</dbReference>
<organism evidence="3 4">
    <name type="scientific">Arthrobacter humicola</name>
    <dbReference type="NCBI Taxonomy" id="409291"/>
    <lineage>
        <taxon>Bacteria</taxon>
        <taxon>Bacillati</taxon>
        <taxon>Actinomycetota</taxon>
        <taxon>Actinomycetes</taxon>
        <taxon>Micrococcales</taxon>
        <taxon>Micrococcaceae</taxon>
        <taxon>Arthrobacter</taxon>
    </lineage>
</organism>
<dbReference type="InterPro" id="IPR050259">
    <property type="entry name" value="SDR"/>
</dbReference>
<evidence type="ECO:0000313" key="4">
    <source>
        <dbReference type="Proteomes" id="UP001500102"/>
    </source>
</evidence>
<dbReference type="RefSeq" id="WP_344366786.1">
    <property type="nucleotide sequence ID" value="NZ_BAAAQB010000037.1"/>
</dbReference>
<dbReference type="PRINTS" id="PR00081">
    <property type="entry name" value="GDHRDH"/>
</dbReference>
<name>A0ABP5L0G1_9MICC</name>
<dbReference type="CDD" id="cd05233">
    <property type="entry name" value="SDR_c"/>
    <property type="match status" value="1"/>
</dbReference>
<evidence type="ECO:0000256" key="1">
    <source>
        <dbReference type="ARBA" id="ARBA00006484"/>
    </source>
</evidence>
<comment type="caution">
    <text evidence="3">The sequence shown here is derived from an EMBL/GenBank/DDBJ whole genome shotgun (WGS) entry which is preliminary data.</text>
</comment>
<reference evidence="4" key="1">
    <citation type="journal article" date="2019" name="Int. J. Syst. Evol. Microbiol.">
        <title>The Global Catalogue of Microorganisms (GCM) 10K type strain sequencing project: providing services to taxonomists for standard genome sequencing and annotation.</title>
        <authorList>
            <consortium name="The Broad Institute Genomics Platform"/>
            <consortium name="The Broad Institute Genome Sequencing Center for Infectious Disease"/>
            <person name="Wu L."/>
            <person name="Ma J."/>
        </authorList>
    </citation>
    <scope>NUCLEOTIDE SEQUENCE [LARGE SCALE GENOMIC DNA]</scope>
    <source>
        <strain evidence="4">JCM 15921</strain>
    </source>
</reference>
<gene>
    <name evidence="3" type="ORF">GCM10009825_27290</name>
</gene>
<comment type="similarity">
    <text evidence="1 2">Belongs to the short-chain dehydrogenases/reductases (SDR) family.</text>
</comment>
<dbReference type="InterPro" id="IPR036291">
    <property type="entry name" value="NAD(P)-bd_dom_sf"/>
</dbReference>
<dbReference type="PANTHER" id="PTHR42879">
    <property type="entry name" value="3-OXOACYL-(ACYL-CARRIER-PROTEIN) REDUCTASE"/>
    <property type="match status" value="1"/>
</dbReference>
<dbReference type="Proteomes" id="UP001500102">
    <property type="component" value="Unassembled WGS sequence"/>
</dbReference>